<gene>
    <name evidence="2" type="ORF">NDU88_004318</name>
</gene>
<dbReference type="Proteomes" id="UP001066276">
    <property type="component" value="Chromosome 2_2"/>
</dbReference>
<reference evidence="2" key="1">
    <citation type="journal article" date="2022" name="bioRxiv">
        <title>Sequencing and chromosome-scale assembly of the giantPleurodeles waltlgenome.</title>
        <authorList>
            <person name="Brown T."/>
            <person name="Elewa A."/>
            <person name="Iarovenko S."/>
            <person name="Subramanian E."/>
            <person name="Araus A.J."/>
            <person name="Petzold A."/>
            <person name="Susuki M."/>
            <person name="Suzuki K.-i.T."/>
            <person name="Hayashi T."/>
            <person name="Toyoda A."/>
            <person name="Oliveira C."/>
            <person name="Osipova E."/>
            <person name="Leigh N.D."/>
            <person name="Simon A."/>
            <person name="Yun M.H."/>
        </authorList>
    </citation>
    <scope>NUCLEOTIDE SEQUENCE</scope>
    <source>
        <strain evidence="2">20211129_DDA</strain>
        <tissue evidence="2">Liver</tissue>
    </source>
</reference>
<evidence type="ECO:0000313" key="3">
    <source>
        <dbReference type="Proteomes" id="UP001066276"/>
    </source>
</evidence>
<protein>
    <submittedName>
        <fullName evidence="2">Uncharacterized protein</fullName>
    </submittedName>
</protein>
<accession>A0AAV7V0W9</accession>
<keyword evidence="3" id="KW-1185">Reference proteome</keyword>
<evidence type="ECO:0000313" key="2">
    <source>
        <dbReference type="EMBL" id="KAJ1195035.1"/>
    </source>
</evidence>
<organism evidence="2 3">
    <name type="scientific">Pleurodeles waltl</name>
    <name type="common">Iberian ribbed newt</name>
    <dbReference type="NCBI Taxonomy" id="8319"/>
    <lineage>
        <taxon>Eukaryota</taxon>
        <taxon>Metazoa</taxon>
        <taxon>Chordata</taxon>
        <taxon>Craniata</taxon>
        <taxon>Vertebrata</taxon>
        <taxon>Euteleostomi</taxon>
        <taxon>Amphibia</taxon>
        <taxon>Batrachia</taxon>
        <taxon>Caudata</taxon>
        <taxon>Salamandroidea</taxon>
        <taxon>Salamandridae</taxon>
        <taxon>Pleurodelinae</taxon>
        <taxon>Pleurodeles</taxon>
    </lineage>
</organism>
<dbReference type="AlphaFoldDB" id="A0AAV7V0W9"/>
<comment type="caution">
    <text evidence="2">The sequence shown here is derived from an EMBL/GenBank/DDBJ whole genome shotgun (WGS) entry which is preliminary data.</text>
</comment>
<evidence type="ECO:0000256" key="1">
    <source>
        <dbReference type="SAM" id="MobiDB-lite"/>
    </source>
</evidence>
<proteinExistence type="predicted"/>
<name>A0AAV7V0W9_PLEWA</name>
<sequence length="165" mass="18566">MCVLRTSLALSRRVVKHSTVPTSRRHPGRGNSTVRPGRRECQEPAHLMSEAAASWHTPAHRRTWTRPKWRLPLQSESRQRCCEVERPGSTRDHQAAELLERCVGVPQHGLGSAETRAPRRLEAAEGNPRTLTHPDGIKAGNQLPIHMRPQESQQETPGLKIRPVN</sequence>
<feature type="region of interest" description="Disordered" evidence="1">
    <location>
        <begin position="18"/>
        <end position="38"/>
    </location>
</feature>
<dbReference type="EMBL" id="JANPWB010000004">
    <property type="protein sequence ID" value="KAJ1195035.1"/>
    <property type="molecule type" value="Genomic_DNA"/>
</dbReference>